<name>A0ABR6V5F8_9PSED</name>
<dbReference type="SUPFAM" id="SSF103025">
    <property type="entry name" value="Folate-binding domain"/>
    <property type="match status" value="1"/>
</dbReference>
<dbReference type="Proteomes" id="UP000628086">
    <property type="component" value="Unassembled WGS sequence"/>
</dbReference>
<dbReference type="RefSeq" id="WP_186478198.1">
    <property type="nucleotide sequence ID" value="NZ_JABWRR010000001.1"/>
</dbReference>
<gene>
    <name evidence="1" type="ORF">HU747_08570</name>
</gene>
<comment type="caution">
    <text evidence="1">The sequence shown here is derived from an EMBL/GenBank/DDBJ whole genome shotgun (WGS) entry which is preliminary data.</text>
</comment>
<organism evidence="1 2">
    <name type="scientific">Pseudomonas taiwanensis</name>
    <dbReference type="NCBI Taxonomy" id="470150"/>
    <lineage>
        <taxon>Bacteria</taxon>
        <taxon>Pseudomonadati</taxon>
        <taxon>Pseudomonadota</taxon>
        <taxon>Gammaproteobacteria</taxon>
        <taxon>Pseudomonadales</taxon>
        <taxon>Pseudomonadaceae</taxon>
        <taxon>Pseudomonas</taxon>
    </lineage>
</organism>
<proteinExistence type="predicted"/>
<dbReference type="InterPro" id="IPR027266">
    <property type="entry name" value="TrmE/GcvT-like"/>
</dbReference>
<protein>
    <submittedName>
        <fullName evidence="1">Sarcosine oxidase</fullName>
    </submittedName>
</protein>
<sequence length="188" mass="20793">MSNLQLVRSASSTAVLPVALQDLTEFPRVGFRGADAAEYLRGRGFDLPDTPNRALAQQDGTVVARLSQTEYFILGCGSDLGQRVADEEATWELDHRANYLLPREDSHAWFELSGPAIEQVMAKVCGVDLRSTSFSEGQVAQTSAARINVIVIRSKRDDTPCYHLLFDRASRDYFHGAILDAMQEFLPG</sequence>
<dbReference type="Gene3D" id="3.30.1360.120">
    <property type="entry name" value="Probable tRNA modification gtpase trme, domain 1"/>
    <property type="match status" value="1"/>
</dbReference>
<reference evidence="1 2" key="1">
    <citation type="journal article" date="2020" name="Microorganisms">
        <title>Reliable Identification of Environmental Pseudomonas Isolates Using the rpoD Gene.</title>
        <authorList>
            <consortium name="The Broad Institute Genome Sequencing Platform"/>
            <person name="Girard L."/>
            <person name="Lood C."/>
            <person name="Rokni-Zadeh H."/>
            <person name="van Noort V."/>
            <person name="Lavigne R."/>
            <person name="De Mot R."/>
        </authorList>
    </citation>
    <scope>NUCLEOTIDE SEQUENCE [LARGE SCALE GENOMIC DNA]</scope>
    <source>
        <strain evidence="1 2">RW7P2</strain>
    </source>
</reference>
<accession>A0ABR6V5F8</accession>
<keyword evidence="2" id="KW-1185">Reference proteome</keyword>
<dbReference type="EMBL" id="JABWRS010000005">
    <property type="protein sequence ID" value="MBC3475656.1"/>
    <property type="molecule type" value="Genomic_DNA"/>
</dbReference>
<evidence type="ECO:0000313" key="1">
    <source>
        <dbReference type="EMBL" id="MBC3475656.1"/>
    </source>
</evidence>
<evidence type="ECO:0000313" key="2">
    <source>
        <dbReference type="Proteomes" id="UP000628086"/>
    </source>
</evidence>